<comment type="function">
    <text evidence="1">Plays a role in the recruitment of the exosome to pre-rRNA to mediate the 3'-5' end processing of the 5.8S rRNA.</text>
</comment>
<organism evidence="3">
    <name type="scientific">Gongylonema pulchrum</name>
    <dbReference type="NCBI Taxonomy" id="637853"/>
    <lineage>
        <taxon>Eukaryota</taxon>
        <taxon>Metazoa</taxon>
        <taxon>Ecdysozoa</taxon>
        <taxon>Nematoda</taxon>
        <taxon>Chromadorea</taxon>
        <taxon>Rhabditida</taxon>
        <taxon>Spirurina</taxon>
        <taxon>Spiruromorpha</taxon>
        <taxon>Spiruroidea</taxon>
        <taxon>Gongylonematidae</taxon>
        <taxon>Gongylonema</taxon>
    </lineage>
</organism>
<dbReference type="PANTHER" id="PTHR15341">
    <property type="entry name" value="SUN-COR STEROID HORMONE RECEPTOR CO-REPRESSOR"/>
    <property type="match status" value="1"/>
</dbReference>
<keyword evidence="1" id="KW-0963">Cytoplasm</keyword>
<proteinExistence type="inferred from homology"/>
<comment type="similarity">
    <text evidence="1">Belongs to the C1D family.</text>
</comment>
<dbReference type="GO" id="GO:0005737">
    <property type="term" value="C:cytoplasm"/>
    <property type="evidence" value="ECO:0007669"/>
    <property type="project" value="UniProtKB-SubCell"/>
</dbReference>
<dbReference type="GO" id="GO:0005730">
    <property type="term" value="C:nucleolus"/>
    <property type="evidence" value="ECO:0007669"/>
    <property type="project" value="UniProtKB-SubCell"/>
</dbReference>
<evidence type="ECO:0000256" key="1">
    <source>
        <dbReference type="RuleBase" id="RU368003"/>
    </source>
</evidence>
<evidence type="ECO:0000256" key="2">
    <source>
        <dbReference type="SAM" id="Phobius"/>
    </source>
</evidence>
<keyword evidence="1" id="KW-0539">Nucleus</keyword>
<name>A0A183DAF6_9BILA</name>
<dbReference type="InterPro" id="IPR011082">
    <property type="entry name" value="Exosome-assoc_fac/DNA_repair"/>
</dbReference>
<feature type="transmembrane region" description="Helical" evidence="2">
    <location>
        <begin position="133"/>
        <end position="155"/>
    </location>
</feature>
<keyword evidence="1" id="KW-0238">DNA-binding</keyword>
<dbReference type="GO" id="GO:0000178">
    <property type="term" value="C:exosome (RNase complex)"/>
    <property type="evidence" value="ECO:0007669"/>
    <property type="project" value="TreeGrafter"/>
</dbReference>
<dbReference type="GO" id="GO:0003677">
    <property type="term" value="F:DNA binding"/>
    <property type="evidence" value="ECO:0007669"/>
    <property type="project" value="UniProtKB-KW"/>
</dbReference>
<accession>A0A183DAF6</accession>
<dbReference type="WBParaSite" id="GPUH_0000570501-mRNA-1">
    <property type="protein sequence ID" value="GPUH_0000570501-mRNA-1"/>
    <property type="gene ID" value="GPUH_0000570501"/>
</dbReference>
<comment type="subunit">
    <text evidence="1">Monomer and homodimer.</text>
</comment>
<protein>
    <recommendedName>
        <fullName evidence="1">Nuclear nucleic acid-binding protein C1D</fullName>
    </recommendedName>
</protein>
<feature type="transmembrane region" description="Helical" evidence="2">
    <location>
        <begin position="99"/>
        <end position="127"/>
    </location>
</feature>
<dbReference type="GO" id="GO:0000460">
    <property type="term" value="P:maturation of 5.8S rRNA"/>
    <property type="evidence" value="ECO:0007669"/>
    <property type="project" value="TreeGrafter"/>
</dbReference>
<dbReference type="GO" id="GO:0010468">
    <property type="term" value="P:regulation of gene expression"/>
    <property type="evidence" value="ECO:0007669"/>
    <property type="project" value="TreeGrafter"/>
</dbReference>
<keyword evidence="2" id="KW-0472">Membrane</keyword>
<dbReference type="PANTHER" id="PTHR15341:SF3">
    <property type="entry name" value="NUCLEAR NUCLEIC ACID-BINDING PROTEIN C1D"/>
    <property type="match status" value="1"/>
</dbReference>
<comment type="subcellular location">
    <subcellularLocation>
        <location evidence="1">Cytoplasm</location>
    </subcellularLocation>
    <subcellularLocation>
        <location evidence="1">Nucleus</location>
        <location evidence="1">Nucleolus</location>
    </subcellularLocation>
    <subcellularLocation>
        <location evidence="1">Nucleus</location>
    </subcellularLocation>
</comment>
<keyword evidence="2" id="KW-1133">Transmembrane helix</keyword>
<keyword evidence="2" id="KW-0812">Transmembrane</keyword>
<dbReference type="GO" id="GO:0003723">
    <property type="term" value="F:RNA binding"/>
    <property type="evidence" value="ECO:0007669"/>
    <property type="project" value="UniProtKB-UniRule"/>
</dbReference>
<evidence type="ECO:0000313" key="3">
    <source>
        <dbReference type="WBParaSite" id="GPUH_0000570501-mRNA-1"/>
    </source>
</evidence>
<keyword evidence="1" id="KW-0698">rRNA processing</keyword>
<sequence length="163" mass="19315">LKMVEVDLTSVFVINSLCWMLLCTYGRKPKENELLQNDIKRTKKYMGRLKQIKDRKLAPRLNQQAAKNFVRNALWDPRGPQSSTSNVIFFFLNHFNTQFFFHFFCMYWHCGLFHKYYFSGFLFYIHIDMHVRLIQLALPASSDVLVSVVFPFPFLSSKILPAF</sequence>
<dbReference type="AlphaFoldDB" id="A0A183DAF6"/>
<reference evidence="3" key="1">
    <citation type="submission" date="2016-06" db="UniProtKB">
        <authorList>
            <consortium name="WormBaseParasite"/>
        </authorList>
    </citation>
    <scope>IDENTIFICATION</scope>
</reference>
<keyword evidence="1" id="KW-0694">RNA-binding</keyword>